<gene>
    <name evidence="1" type="ORF">S03H2_66027</name>
</gene>
<accession>X1J820</accession>
<dbReference type="EMBL" id="BARU01043066">
    <property type="protein sequence ID" value="GAH77650.1"/>
    <property type="molecule type" value="Genomic_DNA"/>
</dbReference>
<comment type="caution">
    <text evidence="1">The sequence shown here is derived from an EMBL/GenBank/DDBJ whole genome shotgun (WGS) entry which is preliminary data.</text>
</comment>
<name>X1J820_9ZZZZ</name>
<dbReference type="AlphaFoldDB" id="X1J820"/>
<protein>
    <submittedName>
        <fullName evidence="1">Uncharacterized protein</fullName>
    </submittedName>
</protein>
<reference evidence="1" key="1">
    <citation type="journal article" date="2014" name="Front. Microbiol.">
        <title>High frequency of phylogenetically diverse reductive dehalogenase-homologous genes in deep subseafloor sedimentary metagenomes.</title>
        <authorList>
            <person name="Kawai M."/>
            <person name="Futagami T."/>
            <person name="Toyoda A."/>
            <person name="Takaki Y."/>
            <person name="Nishi S."/>
            <person name="Hori S."/>
            <person name="Arai W."/>
            <person name="Tsubouchi T."/>
            <person name="Morono Y."/>
            <person name="Uchiyama I."/>
            <person name="Ito T."/>
            <person name="Fujiyama A."/>
            <person name="Inagaki F."/>
            <person name="Takami H."/>
        </authorList>
    </citation>
    <scope>NUCLEOTIDE SEQUENCE</scope>
    <source>
        <strain evidence="1">Expedition CK06-06</strain>
    </source>
</reference>
<proteinExistence type="predicted"/>
<organism evidence="1">
    <name type="scientific">marine sediment metagenome</name>
    <dbReference type="NCBI Taxonomy" id="412755"/>
    <lineage>
        <taxon>unclassified sequences</taxon>
        <taxon>metagenomes</taxon>
        <taxon>ecological metagenomes</taxon>
    </lineage>
</organism>
<sequence length="65" mass="7739">MGWGYRLGHQKFYGGEIEKIMQELGWEIPVQSINIKYLPSDEELKNCERSRGKLMEIRVERKNII</sequence>
<evidence type="ECO:0000313" key="1">
    <source>
        <dbReference type="EMBL" id="GAH77650.1"/>
    </source>
</evidence>